<evidence type="ECO:0000256" key="6">
    <source>
        <dbReference type="SAM" id="MobiDB-lite"/>
    </source>
</evidence>
<feature type="domain" description="Cardiolipin synthase N-terminal" evidence="8">
    <location>
        <begin position="27"/>
        <end position="65"/>
    </location>
</feature>
<dbReference type="Gene3D" id="1.25.40.10">
    <property type="entry name" value="Tetratricopeptide repeat domain"/>
    <property type="match status" value="1"/>
</dbReference>
<feature type="compositionally biased region" description="Basic and acidic residues" evidence="6">
    <location>
        <begin position="290"/>
        <end position="302"/>
    </location>
</feature>
<comment type="subcellular location">
    <subcellularLocation>
        <location evidence="1">Cell membrane</location>
        <topology evidence="1">Multi-pass membrane protein</topology>
    </subcellularLocation>
</comment>
<reference evidence="9 10" key="1">
    <citation type="submission" date="2017-08" db="EMBL/GenBank/DDBJ databases">
        <title>Infants hospitalized years apart are colonized by the same room-sourced microbial strains.</title>
        <authorList>
            <person name="Brooks B."/>
            <person name="Olm M.R."/>
            <person name="Firek B.A."/>
            <person name="Baker R."/>
            <person name="Thomas B.C."/>
            <person name="Morowitz M.J."/>
            <person name="Banfield J.F."/>
        </authorList>
    </citation>
    <scope>NUCLEOTIDE SEQUENCE [LARGE SCALE GENOMIC DNA]</scope>
    <source>
        <strain evidence="9">S2_006_000_R2_64</strain>
    </source>
</reference>
<proteinExistence type="predicted"/>
<evidence type="ECO:0000256" key="5">
    <source>
        <dbReference type="ARBA" id="ARBA00023136"/>
    </source>
</evidence>
<feature type="region of interest" description="Disordered" evidence="6">
    <location>
        <begin position="103"/>
        <end position="170"/>
    </location>
</feature>
<dbReference type="Pfam" id="PF13396">
    <property type="entry name" value="PLDc_N"/>
    <property type="match status" value="1"/>
</dbReference>
<evidence type="ECO:0000256" key="4">
    <source>
        <dbReference type="ARBA" id="ARBA00022989"/>
    </source>
</evidence>
<dbReference type="AlphaFoldDB" id="A0A2W5FME4"/>
<dbReference type="EMBL" id="QFOT01000095">
    <property type="protein sequence ID" value="PZP55010.1"/>
    <property type="molecule type" value="Genomic_DNA"/>
</dbReference>
<keyword evidence="3 7" id="KW-0812">Transmembrane</keyword>
<evidence type="ECO:0000313" key="10">
    <source>
        <dbReference type="Proteomes" id="UP000249739"/>
    </source>
</evidence>
<keyword evidence="4 7" id="KW-1133">Transmembrane helix</keyword>
<sequence length="302" mass="32552">MTDLFVGLGMAALTALIVYLIFLAISWIIAVIRVATNKRMAGGSKALWILVSIFIPGGASLYFVFKDNSKFLKFMGWVTLVPTLMAIGYFTAASFDPNPLPSTPVASAPQVPAPVPPPMENNAGDNSGNEGATLDQGGGVPEVPSSSPEIPAQNPVTPPDPLAPAQESSLDEAKRLSNDFMTAKDQKSKNETYEKAFSAYNKLIAAEPDNIEALLGRAELNDMWVPQSGRRDYETVRNKLTPLLEQAPGDVALLRQRAKAYKGMREMDLAKADMQAAIDADPSNPGLKAEMQRLVDDKPFGL</sequence>
<feature type="region of interest" description="Disordered" evidence="6">
    <location>
        <begin position="279"/>
        <end position="302"/>
    </location>
</feature>
<keyword evidence="5 7" id="KW-0472">Membrane</keyword>
<dbReference type="SUPFAM" id="SSF48452">
    <property type="entry name" value="TPR-like"/>
    <property type="match status" value="1"/>
</dbReference>
<feature type="transmembrane region" description="Helical" evidence="7">
    <location>
        <begin position="6"/>
        <end position="34"/>
    </location>
</feature>
<evidence type="ECO:0000259" key="8">
    <source>
        <dbReference type="Pfam" id="PF13396"/>
    </source>
</evidence>
<dbReference type="GO" id="GO:0005886">
    <property type="term" value="C:plasma membrane"/>
    <property type="evidence" value="ECO:0007669"/>
    <property type="project" value="UniProtKB-SubCell"/>
</dbReference>
<gene>
    <name evidence="9" type="ORF">DI586_08210</name>
</gene>
<evidence type="ECO:0000313" key="9">
    <source>
        <dbReference type="EMBL" id="PZP55010.1"/>
    </source>
</evidence>
<dbReference type="Proteomes" id="UP000249739">
    <property type="component" value="Unassembled WGS sequence"/>
</dbReference>
<protein>
    <recommendedName>
        <fullName evidence="8">Cardiolipin synthase N-terminal domain-containing protein</fullName>
    </recommendedName>
</protein>
<comment type="caution">
    <text evidence="9">The sequence shown here is derived from an EMBL/GenBank/DDBJ whole genome shotgun (WGS) entry which is preliminary data.</text>
</comment>
<dbReference type="InterPro" id="IPR027379">
    <property type="entry name" value="CLS_N"/>
</dbReference>
<organism evidence="9 10">
    <name type="scientific">Micavibrio aeruginosavorus</name>
    <dbReference type="NCBI Taxonomy" id="349221"/>
    <lineage>
        <taxon>Bacteria</taxon>
        <taxon>Pseudomonadati</taxon>
        <taxon>Bdellovibrionota</taxon>
        <taxon>Bdellovibrionia</taxon>
        <taxon>Bdellovibrionales</taxon>
        <taxon>Pseudobdellovibrionaceae</taxon>
        <taxon>Micavibrio</taxon>
    </lineage>
</organism>
<keyword evidence="2" id="KW-1003">Cell membrane</keyword>
<evidence type="ECO:0000256" key="1">
    <source>
        <dbReference type="ARBA" id="ARBA00004651"/>
    </source>
</evidence>
<evidence type="ECO:0000256" key="7">
    <source>
        <dbReference type="SAM" id="Phobius"/>
    </source>
</evidence>
<evidence type="ECO:0000256" key="3">
    <source>
        <dbReference type="ARBA" id="ARBA00022692"/>
    </source>
</evidence>
<accession>A0A2W5FME4</accession>
<feature type="transmembrane region" description="Helical" evidence="7">
    <location>
        <begin position="71"/>
        <end position="92"/>
    </location>
</feature>
<dbReference type="InterPro" id="IPR011990">
    <property type="entry name" value="TPR-like_helical_dom_sf"/>
</dbReference>
<feature type="transmembrane region" description="Helical" evidence="7">
    <location>
        <begin position="46"/>
        <end position="65"/>
    </location>
</feature>
<evidence type="ECO:0000256" key="2">
    <source>
        <dbReference type="ARBA" id="ARBA00022475"/>
    </source>
</evidence>
<name>A0A2W5FME4_9BACT</name>